<dbReference type="OrthoDB" id="1828825at2"/>
<dbReference type="GO" id="GO:0016788">
    <property type="term" value="F:hydrolase activity, acting on ester bonds"/>
    <property type="evidence" value="ECO:0007669"/>
    <property type="project" value="UniProtKB-ARBA"/>
</dbReference>
<dbReference type="AlphaFoldDB" id="A0A8B6XAR6"/>
<dbReference type="CDD" id="cd00229">
    <property type="entry name" value="SGNH_hydrolase"/>
    <property type="match status" value="1"/>
</dbReference>
<dbReference type="Gene3D" id="3.40.50.1110">
    <property type="entry name" value="SGNH hydrolase"/>
    <property type="match status" value="1"/>
</dbReference>
<reference evidence="2" key="1">
    <citation type="journal article" date="2004" name="Prog. Lipid Res.">
        <title>GDSL family of serine esterases/lipases.</title>
        <authorList>
            <person name="Akoh C.C."/>
            <person name="Lee G.C."/>
            <person name="Liaw Y.C."/>
            <person name="Huang T.H."/>
            <person name="Shaw J.F."/>
        </authorList>
    </citation>
    <scope>NUCLEOTIDE SEQUENCE</scope>
</reference>
<proteinExistence type="predicted"/>
<dbReference type="InterPro" id="IPR036514">
    <property type="entry name" value="SGNH_hydro_sf"/>
</dbReference>
<dbReference type="RefSeq" id="WP_156924332.1">
    <property type="nucleotide sequence ID" value="NZ_AXWS01000008.1"/>
</dbReference>
<accession>A0A8B6XAR6</accession>
<evidence type="ECO:0000313" key="1">
    <source>
        <dbReference type="Proteomes" id="UP000675920"/>
    </source>
</evidence>
<evidence type="ECO:0000313" key="2">
    <source>
        <dbReference type="RefSeq" id="WP_156924332.1"/>
    </source>
</evidence>
<dbReference type="SUPFAM" id="SSF52266">
    <property type="entry name" value="SGNH hydrolase"/>
    <property type="match status" value="1"/>
</dbReference>
<reference evidence="2" key="3">
    <citation type="submission" date="2025-08" db="UniProtKB">
        <authorList>
            <consortium name="RefSeq"/>
        </authorList>
    </citation>
    <scope>IDENTIFICATION</scope>
</reference>
<keyword evidence="1" id="KW-1185">Reference proteome</keyword>
<reference evidence="2" key="2">
    <citation type="journal article" date="2022" name="Glycobiology">
        <title>The SGNH hydrolase family: a template for carbohydrate diversity.</title>
        <authorList>
            <person name="Anderson A.C."/>
            <person name="Stangherlin S."/>
            <person name="Pimentel K.N."/>
            <person name="Weadge J.T."/>
            <person name="Clarke A.J."/>
        </authorList>
    </citation>
    <scope>NUCLEOTIDE SEQUENCE</scope>
</reference>
<keyword evidence="2" id="KW-0378">Hydrolase</keyword>
<dbReference type="EC" id="3.1.-.-" evidence="2"/>
<sequence>MTIRFLTPWGQYALGAAVSLTAAEEAQLVAAGLATTDLTGGVPWFSPGITSRRIGNVVMPMLGRSGVVRLYSTLASQTLSAGAGTGRTLDVERSVDAPHLALQPVFGNWSRTNPLTINKWAVGTAGAHQSQTIAAIQAAGRWVNGSFAAGSSASGIVPVASIGTLQSAEVMPGLLAGDPVSIPDTARTDGGATPMTRWLVSVADSVETGLLGSATRITAINANPSLYGGHQTAGYTQQGDAIASKPGTSLLLVGHQDVIVAVRAWYQAATLGLAAFGDSRGQGLGSTGDYAGSIMRTAQALRRSTLVTSWACHAIAGQTHLASMATIRNTLAEPALRPEVMGLEVGSPNSLTGSLSTTAALAMIERCWTDTCQTVAYAASLGIVSLIRTSPAHNLSATNDVYRRALNQRLRDNIQSLPNAILIDAATVIDDPATGYRTLLAAYNSGDGVHYNDAGYAAISALEVAALQPFFV</sequence>
<name>A0A8B6XAR6_9BURK</name>
<organism evidence="1 2">
    <name type="scientific">Derxia gummosa DSM 723</name>
    <dbReference type="NCBI Taxonomy" id="1121388"/>
    <lineage>
        <taxon>Bacteria</taxon>
        <taxon>Pseudomonadati</taxon>
        <taxon>Pseudomonadota</taxon>
        <taxon>Betaproteobacteria</taxon>
        <taxon>Burkholderiales</taxon>
        <taxon>Alcaligenaceae</taxon>
        <taxon>Derxia</taxon>
    </lineage>
</organism>
<protein>
    <submittedName>
        <fullName evidence="2">SGNH/GDSL hydrolase family protein</fullName>
        <ecNumber evidence="2">3.1.-.-</ecNumber>
    </submittedName>
</protein>
<dbReference type="Proteomes" id="UP000675920">
    <property type="component" value="Unplaced"/>
</dbReference>